<dbReference type="PANTHER" id="PTHR42085:SF1">
    <property type="entry name" value="F-BOX DOMAIN-CONTAINING PROTEIN"/>
    <property type="match status" value="1"/>
</dbReference>
<evidence type="ECO:0000313" key="2">
    <source>
        <dbReference type="EMBL" id="KAK7408239.1"/>
    </source>
</evidence>
<proteinExistence type="predicted"/>
<gene>
    <name evidence="2" type="ORF">QQX98_009602</name>
</gene>
<dbReference type="Proteomes" id="UP001498476">
    <property type="component" value="Unassembled WGS sequence"/>
</dbReference>
<feature type="region of interest" description="Disordered" evidence="1">
    <location>
        <begin position="371"/>
        <end position="394"/>
    </location>
</feature>
<dbReference type="InterPro" id="IPR038883">
    <property type="entry name" value="AN11006-like"/>
</dbReference>
<feature type="compositionally biased region" description="Basic and acidic residues" evidence="1">
    <location>
        <begin position="24"/>
        <end position="37"/>
    </location>
</feature>
<evidence type="ECO:0000256" key="1">
    <source>
        <dbReference type="SAM" id="MobiDB-lite"/>
    </source>
</evidence>
<protein>
    <recommendedName>
        <fullName evidence="4">HNH nuclease domain-containing protein</fullName>
    </recommendedName>
</protein>
<dbReference type="PANTHER" id="PTHR42085">
    <property type="entry name" value="F-BOX DOMAIN-CONTAINING PROTEIN"/>
    <property type="match status" value="1"/>
</dbReference>
<dbReference type="EMBL" id="JAZAVJ010000194">
    <property type="protein sequence ID" value="KAK7408239.1"/>
    <property type="molecule type" value="Genomic_DNA"/>
</dbReference>
<comment type="caution">
    <text evidence="2">The sequence shown here is derived from an EMBL/GenBank/DDBJ whole genome shotgun (WGS) entry which is preliminary data.</text>
</comment>
<reference evidence="2 3" key="1">
    <citation type="journal article" date="2025" name="Microbiol. Resour. Announc.">
        <title>Draft genome sequences for Neonectria magnoliae and Neonectria punicea, canker pathogens of Liriodendron tulipifera and Acer saccharum in West Virginia.</title>
        <authorList>
            <person name="Petronek H.M."/>
            <person name="Kasson M.T."/>
            <person name="Metheny A.M."/>
            <person name="Stauder C.M."/>
            <person name="Lovett B."/>
            <person name="Lynch S.C."/>
            <person name="Garnas J.R."/>
            <person name="Kasson L.R."/>
            <person name="Stajich J.E."/>
        </authorList>
    </citation>
    <scope>NUCLEOTIDE SEQUENCE [LARGE SCALE GENOMIC DNA]</scope>
    <source>
        <strain evidence="2 3">NRRL 64653</strain>
    </source>
</reference>
<feature type="compositionally biased region" description="Polar residues" evidence="1">
    <location>
        <begin position="87"/>
        <end position="101"/>
    </location>
</feature>
<feature type="compositionally biased region" description="Acidic residues" evidence="1">
    <location>
        <begin position="51"/>
        <end position="66"/>
    </location>
</feature>
<feature type="compositionally biased region" description="Basic and acidic residues" evidence="1">
    <location>
        <begin position="76"/>
        <end position="86"/>
    </location>
</feature>
<name>A0ABR1GS61_9HYPO</name>
<accession>A0ABR1GS61</accession>
<evidence type="ECO:0000313" key="3">
    <source>
        <dbReference type="Proteomes" id="UP001498476"/>
    </source>
</evidence>
<evidence type="ECO:0008006" key="4">
    <source>
        <dbReference type="Google" id="ProtNLM"/>
    </source>
</evidence>
<sequence>MFDPKQLLWPTPIKQGRPPNVPRDCLKDPDQYTRDASGEDFIAWCGFGHDSDEDEDDSNNEDDNTEADSVNDGNNEDNKSEADNDNGKANNQEAISTTNPQTLPLIASADFLVTGLQPQSPLFRLPFEIRSAIWQLATATYFDPERLYDRRLNLWRPDNTGPRRVDRALLRTCRAVYSETWDLPLKQTALVIFEGSEGDRPTYNLKYHLGVDIILFHLQAWQLLLLQRIEMTLRQQRIPSGISNWIGIFENSRSYAAGIVRRLAQEMGTGVRQNIVDDILARPVCDLVVRLNRRDWWTWASEPPLPSEEPEATVAPNDSGLHLSLVIPPGWTQTAGLFGPNFASTLELETFGVKKTQLQRVVNHARKWRFQAPNGTDSSGRKKMVWDEQVRDES</sequence>
<organism evidence="2 3">
    <name type="scientific">Neonectria punicea</name>
    <dbReference type="NCBI Taxonomy" id="979145"/>
    <lineage>
        <taxon>Eukaryota</taxon>
        <taxon>Fungi</taxon>
        <taxon>Dikarya</taxon>
        <taxon>Ascomycota</taxon>
        <taxon>Pezizomycotina</taxon>
        <taxon>Sordariomycetes</taxon>
        <taxon>Hypocreomycetidae</taxon>
        <taxon>Hypocreales</taxon>
        <taxon>Nectriaceae</taxon>
        <taxon>Neonectria</taxon>
    </lineage>
</organism>
<feature type="region of interest" description="Disordered" evidence="1">
    <location>
        <begin position="1"/>
        <end position="101"/>
    </location>
</feature>
<feature type="compositionally biased region" description="Basic and acidic residues" evidence="1">
    <location>
        <begin position="384"/>
        <end position="394"/>
    </location>
</feature>
<keyword evidence="3" id="KW-1185">Reference proteome</keyword>